<dbReference type="PANTHER" id="PTHR43785">
    <property type="entry name" value="GAMMA-GLUTAMYLPUTRESCINE SYNTHETASE"/>
    <property type="match status" value="1"/>
</dbReference>
<evidence type="ECO:0000256" key="6">
    <source>
        <dbReference type="RuleBase" id="RU000384"/>
    </source>
</evidence>
<dbReference type="GO" id="GO:0005524">
    <property type="term" value="F:ATP binding"/>
    <property type="evidence" value="ECO:0007669"/>
    <property type="project" value="UniProtKB-KW"/>
</dbReference>
<dbReference type="GO" id="GO:0006542">
    <property type="term" value="P:glutamine biosynthetic process"/>
    <property type="evidence" value="ECO:0007669"/>
    <property type="project" value="InterPro"/>
</dbReference>
<proteinExistence type="inferred from homology"/>
<dbReference type="InterPro" id="IPR008147">
    <property type="entry name" value="Gln_synt_N"/>
</dbReference>
<dbReference type="InterPro" id="IPR014746">
    <property type="entry name" value="Gln_synth/guanido_kin_cat_dom"/>
</dbReference>
<comment type="caution">
    <text evidence="9">The sequence shown here is derived from an EMBL/GenBank/DDBJ whole genome shotgun (WGS) entry which is preliminary data.</text>
</comment>
<organism evidence="9 10">
    <name type="scientific">Rothia koreensis</name>
    <dbReference type="NCBI Taxonomy" id="592378"/>
    <lineage>
        <taxon>Bacteria</taxon>
        <taxon>Bacillati</taxon>
        <taxon>Actinomycetota</taxon>
        <taxon>Actinomycetes</taxon>
        <taxon>Micrococcales</taxon>
        <taxon>Micrococcaceae</taxon>
        <taxon>Rothia</taxon>
    </lineage>
</organism>
<accession>A0A7K1LH87</accession>
<evidence type="ECO:0000256" key="4">
    <source>
        <dbReference type="ARBA" id="ARBA00022840"/>
    </source>
</evidence>
<dbReference type="SMART" id="SM01230">
    <property type="entry name" value="Gln-synt_C"/>
    <property type="match status" value="1"/>
</dbReference>
<evidence type="ECO:0000256" key="2">
    <source>
        <dbReference type="ARBA" id="ARBA00022598"/>
    </source>
</evidence>
<evidence type="ECO:0000259" key="8">
    <source>
        <dbReference type="PROSITE" id="PS51987"/>
    </source>
</evidence>
<dbReference type="OrthoDB" id="9807095at2"/>
<dbReference type="InterPro" id="IPR036651">
    <property type="entry name" value="Gln_synt_N_sf"/>
</dbReference>
<evidence type="ECO:0000313" key="10">
    <source>
        <dbReference type="Proteomes" id="UP000462152"/>
    </source>
</evidence>
<evidence type="ECO:0000313" key="9">
    <source>
        <dbReference type="EMBL" id="MUN54433.1"/>
    </source>
</evidence>
<keyword evidence="3" id="KW-0547">Nucleotide-binding</keyword>
<evidence type="ECO:0000259" key="7">
    <source>
        <dbReference type="PROSITE" id="PS51986"/>
    </source>
</evidence>
<evidence type="ECO:0000256" key="1">
    <source>
        <dbReference type="ARBA" id="ARBA00009897"/>
    </source>
</evidence>
<dbReference type="SUPFAM" id="SSF55931">
    <property type="entry name" value="Glutamine synthetase/guanido kinase"/>
    <property type="match status" value="1"/>
</dbReference>
<dbReference type="EMBL" id="WOGT01000002">
    <property type="protein sequence ID" value="MUN54433.1"/>
    <property type="molecule type" value="Genomic_DNA"/>
</dbReference>
<dbReference type="GO" id="GO:0004356">
    <property type="term" value="F:glutamine synthetase activity"/>
    <property type="evidence" value="ECO:0007669"/>
    <property type="project" value="InterPro"/>
</dbReference>
<dbReference type="FunFam" id="3.30.590.10:FF:000005">
    <property type="entry name" value="Probable glutamine synthetase"/>
    <property type="match status" value="1"/>
</dbReference>
<keyword evidence="2" id="KW-0436">Ligase</keyword>
<dbReference type="InterPro" id="IPR008146">
    <property type="entry name" value="Gln_synth_cat_dom"/>
</dbReference>
<dbReference type="GO" id="GO:0006576">
    <property type="term" value="P:biogenic amine metabolic process"/>
    <property type="evidence" value="ECO:0007669"/>
    <property type="project" value="UniProtKB-ARBA"/>
</dbReference>
<dbReference type="Pfam" id="PF00120">
    <property type="entry name" value="Gln-synt_C"/>
    <property type="match status" value="1"/>
</dbReference>
<evidence type="ECO:0000256" key="3">
    <source>
        <dbReference type="ARBA" id="ARBA00022741"/>
    </source>
</evidence>
<dbReference type="AlphaFoldDB" id="A0A7K1LH87"/>
<feature type="domain" description="GS catalytic" evidence="8">
    <location>
        <begin position="117"/>
        <end position="448"/>
    </location>
</feature>
<keyword evidence="4" id="KW-0067">ATP-binding</keyword>
<keyword evidence="10" id="KW-1185">Reference proteome</keyword>
<dbReference type="Proteomes" id="UP000462152">
    <property type="component" value="Unassembled WGS sequence"/>
</dbReference>
<protein>
    <submittedName>
        <fullName evidence="9">Glutamine synthetase</fullName>
    </submittedName>
</protein>
<gene>
    <name evidence="9" type="ORF">GMA10_04265</name>
</gene>
<dbReference type="PROSITE" id="PS51987">
    <property type="entry name" value="GS_CATALYTIC"/>
    <property type="match status" value="1"/>
</dbReference>
<dbReference type="PROSITE" id="PS51986">
    <property type="entry name" value="GS_BETA_GRASP"/>
    <property type="match status" value="1"/>
</dbReference>
<dbReference type="PANTHER" id="PTHR43785:SF12">
    <property type="entry name" value="TYPE-1 GLUTAMINE SYNTHETASE 2"/>
    <property type="match status" value="1"/>
</dbReference>
<dbReference type="Gene3D" id="3.30.590.10">
    <property type="entry name" value="Glutamine synthetase/guanido kinase, catalytic domain"/>
    <property type="match status" value="1"/>
</dbReference>
<evidence type="ECO:0000256" key="5">
    <source>
        <dbReference type="PROSITE-ProRule" id="PRU01330"/>
    </source>
</evidence>
<name>A0A7K1LH87_9MICC</name>
<dbReference type="Gene3D" id="3.10.20.70">
    <property type="entry name" value="Glutamine synthetase, N-terminal domain"/>
    <property type="match status" value="1"/>
</dbReference>
<sequence length="448" mass="48827">MLSVGELEDLVAEGEIDTVVVGMTDVMGRVQGKRCGARFFMDEVLRHGVEGCNYLLAVDVDNNTVDGYACSSWENGYGDLVMKPDLATLRRIPWLPGSALVLCDIGSTDGAPIPMSPRQLLKSQIARLEELGYRPHAATELEFILFDTDYESAFAKGYTGLEPSTDYNVDYSLLATSRLEPVIRDIRTGMEGAGMIVEASKGECNLGQQEITFRYSDALTACDNHSIYKAGAKEIAAQHGKSVTFMAKYNEREGNSCHVHFSLTDLDGNPVSTGEREHGFSRVFEQMIAGQIACLSDFSLFFAPNINSYKRYQEGSFAPTAIAWGKDNRSCALRIVGEGASLRVENRVGGGDVNPYLILAAIIAATCHGIENDLPLPPVTSGSAYAADADRVPASLSLARDAFANSALAVERFGRDVVDHYTHAADIELDAFASVVTDWERRRGFERL</sequence>
<feature type="domain" description="GS beta-grasp" evidence="7">
    <location>
        <begin position="14"/>
        <end position="110"/>
    </location>
</feature>
<reference evidence="9 10" key="1">
    <citation type="submission" date="2019-12" db="EMBL/GenBank/DDBJ databases">
        <authorList>
            <person name="Li J."/>
            <person name="Shi Y."/>
            <person name="Xu G."/>
            <person name="Xiao D."/>
            <person name="Ran X."/>
        </authorList>
    </citation>
    <scope>NUCLEOTIDE SEQUENCE [LARGE SCALE GENOMIC DNA]</scope>
    <source>
        <strain evidence="9 10">JCM 15915</strain>
    </source>
</reference>
<dbReference type="FunFam" id="3.10.20.70:FF:000015">
    <property type="entry name" value="Putative glutamine synthetase"/>
    <property type="match status" value="1"/>
</dbReference>
<comment type="similarity">
    <text evidence="1 5 6">Belongs to the glutamine synthetase family.</text>
</comment>
<dbReference type="GO" id="GO:0042402">
    <property type="term" value="P:biogenic amine catabolic process"/>
    <property type="evidence" value="ECO:0007669"/>
    <property type="project" value="UniProtKB-ARBA"/>
</dbReference>
<dbReference type="SUPFAM" id="SSF54368">
    <property type="entry name" value="Glutamine synthetase, N-terminal domain"/>
    <property type="match status" value="1"/>
</dbReference>